<accession>A0A813HUZ3</accession>
<dbReference type="PANTHER" id="PTHR45740">
    <property type="entry name" value="POLY [ADP-RIBOSE] POLYMERASE"/>
    <property type="match status" value="1"/>
</dbReference>
<gene>
    <name evidence="2" type="ORF">PGLA1383_LOCUS56169</name>
    <name evidence="3" type="ORF">PGLA2088_LOCUS3892</name>
</gene>
<evidence type="ECO:0000259" key="1">
    <source>
        <dbReference type="Pfam" id="PF00644"/>
    </source>
</evidence>
<dbReference type="PANTHER" id="PTHR45740:SF2">
    <property type="entry name" value="POLY [ADP-RIBOSE] POLYMERASE"/>
    <property type="match status" value="1"/>
</dbReference>
<dbReference type="Gene3D" id="6.20.320.10">
    <property type="match status" value="1"/>
</dbReference>
<dbReference type="OMA" id="DGTKTHP"/>
<sequence>MATMCVLQGCTRPAWIGAGVVHKYCGRTHAAQDLGWHLKEPHGYCHRCNLEGCNQTVYFDEAAGRVHDFCSKGHADEAIEDGDWQPSNKRRTANSPQQRCSLPGCAAPRYNDQSTGHLHDFCGRSHALLAKQRGLVGLAAGPPIAQYLPQAVERVFGGTGRDDYSVAVLTRQHPKYEGIKEQFLDRWVHPGPKPRVRRLLQVRNTQTVYNQYQAYLGTQVRQGYQTEHRRFHGTSLSPQCSFGIDMASTLCTQNDCAVCGICRYGFDIDRQGASGSLRLALRYGVGHYFSRTSSKSNDYAGASERQSAGQRTRLMFLCKVAPGPSFEAKEISMSDDDLAEQVHGRGYTSVEAKNTAEGGPLNHDELVIYQNEAAIPSYLIVYELQ</sequence>
<reference evidence="2" key="1">
    <citation type="submission" date="2021-02" db="EMBL/GenBank/DDBJ databases">
        <authorList>
            <person name="Dougan E. K."/>
            <person name="Rhodes N."/>
            <person name="Thang M."/>
            <person name="Chan C."/>
        </authorList>
    </citation>
    <scope>NUCLEOTIDE SEQUENCE</scope>
</reference>
<comment type="caution">
    <text evidence="2">The sequence shown here is derived from an EMBL/GenBank/DDBJ whole genome shotgun (WGS) entry which is preliminary data.</text>
</comment>
<dbReference type="InterPro" id="IPR012317">
    <property type="entry name" value="Poly(ADP-ribose)pol_cat_dom"/>
</dbReference>
<feature type="domain" description="PARP catalytic" evidence="1">
    <location>
        <begin position="258"/>
        <end position="382"/>
    </location>
</feature>
<dbReference type="InterPro" id="IPR051712">
    <property type="entry name" value="ARTD-AVP"/>
</dbReference>
<keyword evidence="4" id="KW-1185">Reference proteome</keyword>
<evidence type="ECO:0000313" key="4">
    <source>
        <dbReference type="Proteomes" id="UP000654075"/>
    </source>
</evidence>
<dbReference type="AlphaFoldDB" id="A0A813HUZ3"/>
<dbReference type="GO" id="GO:0003950">
    <property type="term" value="F:NAD+ poly-ADP-ribosyltransferase activity"/>
    <property type="evidence" value="ECO:0007669"/>
    <property type="project" value="InterPro"/>
</dbReference>
<name>A0A813HUZ3_POLGL</name>
<dbReference type="SUPFAM" id="SSF56399">
    <property type="entry name" value="ADP-ribosylation"/>
    <property type="match status" value="1"/>
</dbReference>
<evidence type="ECO:0000313" key="2">
    <source>
        <dbReference type="EMBL" id="CAE8641545.1"/>
    </source>
</evidence>
<proteinExistence type="predicted"/>
<dbReference type="EMBL" id="CAJNNW010003485">
    <property type="protein sequence ID" value="CAE8645424.1"/>
    <property type="molecule type" value="Genomic_DNA"/>
</dbReference>
<protein>
    <recommendedName>
        <fullName evidence="1">PARP catalytic domain-containing protein</fullName>
    </recommendedName>
</protein>
<dbReference type="GO" id="GO:1990404">
    <property type="term" value="F:NAD+-protein mono-ADP-ribosyltransferase activity"/>
    <property type="evidence" value="ECO:0007669"/>
    <property type="project" value="TreeGrafter"/>
</dbReference>
<dbReference type="Proteomes" id="UP000654075">
    <property type="component" value="Unassembled WGS sequence"/>
</dbReference>
<dbReference type="OrthoDB" id="9514740at2759"/>
<organism evidence="2 4">
    <name type="scientific">Polarella glacialis</name>
    <name type="common">Dinoflagellate</name>
    <dbReference type="NCBI Taxonomy" id="89957"/>
    <lineage>
        <taxon>Eukaryota</taxon>
        <taxon>Sar</taxon>
        <taxon>Alveolata</taxon>
        <taxon>Dinophyceae</taxon>
        <taxon>Suessiales</taxon>
        <taxon>Suessiaceae</taxon>
        <taxon>Polarella</taxon>
    </lineage>
</organism>
<dbReference type="Pfam" id="PF00644">
    <property type="entry name" value="PARP"/>
    <property type="match status" value="1"/>
</dbReference>
<dbReference type="EMBL" id="CAJNNV010032932">
    <property type="protein sequence ID" value="CAE8641545.1"/>
    <property type="molecule type" value="Genomic_DNA"/>
</dbReference>
<evidence type="ECO:0000313" key="3">
    <source>
        <dbReference type="EMBL" id="CAE8645424.1"/>
    </source>
</evidence>
<dbReference type="Gene3D" id="3.90.228.10">
    <property type="match status" value="1"/>
</dbReference>
<dbReference type="GO" id="GO:0005634">
    <property type="term" value="C:nucleus"/>
    <property type="evidence" value="ECO:0007669"/>
    <property type="project" value="TreeGrafter"/>
</dbReference>
<dbReference type="Proteomes" id="UP000626109">
    <property type="component" value="Unassembled WGS sequence"/>
</dbReference>